<keyword evidence="1" id="KW-1133">Transmembrane helix</keyword>
<name>A0A653E3K9_9PSED</name>
<proteinExistence type="predicted"/>
<reference evidence="2" key="1">
    <citation type="submission" date="2019-02" db="EMBL/GenBank/DDBJ databases">
        <authorList>
            <consortium name="Genoscope - CEA"/>
            <person name="William W."/>
        </authorList>
    </citation>
    <scope>NUCLEOTIDE SEQUENCE [LARGE SCALE GENOMIC DNA]</scope>
    <source>
        <strain evidence="2">YSy11</strain>
    </source>
</reference>
<sequence>MVKVRGFTLVELMVTVTVMSVILLAAVPLTMGWSSSARQLETANLLKQGVSRAKATALRNPGGVGLESPAAALCLSNDTLSLVRQDKAGTFSCSPSNSSYSIWSAKVPEGVAVQVGGADFQCLAMDNRGLAVNQSGCATAAANSITVSTGGQDAIEVPII</sequence>
<feature type="transmembrane region" description="Helical" evidence="1">
    <location>
        <begin position="12"/>
        <end position="33"/>
    </location>
</feature>
<dbReference type="SUPFAM" id="SSF54523">
    <property type="entry name" value="Pili subunits"/>
    <property type="match status" value="1"/>
</dbReference>
<gene>
    <name evidence="2" type="ORF">PMYSY11_1715</name>
</gene>
<keyword evidence="1" id="KW-0472">Membrane</keyword>
<dbReference type="InterPro" id="IPR045584">
    <property type="entry name" value="Pilin-like"/>
</dbReference>
<dbReference type="PROSITE" id="PS00409">
    <property type="entry name" value="PROKAR_NTER_METHYL"/>
    <property type="match status" value="1"/>
</dbReference>
<dbReference type="RefSeq" id="WP_069902220.1">
    <property type="nucleotide sequence ID" value="NZ_LR215729.2"/>
</dbReference>
<evidence type="ECO:0000313" key="2">
    <source>
        <dbReference type="EMBL" id="VEV96761.1"/>
    </source>
</evidence>
<keyword evidence="1" id="KW-0812">Transmembrane</keyword>
<dbReference type="EMBL" id="LR215729">
    <property type="protein sequence ID" value="VEV96761.1"/>
    <property type="molecule type" value="Genomic_DNA"/>
</dbReference>
<evidence type="ECO:0008006" key="3">
    <source>
        <dbReference type="Google" id="ProtNLM"/>
    </source>
</evidence>
<dbReference type="Pfam" id="PF07963">
    <property type="entry name" value="N_methyl"/>
    <property type="match status" value="1"/>
</dbReference>
<dbReference type="NCBIfam" id="TIGR02532">
    <property type="entry name" value="IV_pilin_GFxxxE"/>
    <property type="match status" value="1"/>
</dbReference>
<accession>A0A653E3K9</accession>
<evidence type="ECO:0000256" key="1">
    <source>
        <dbReference type="SAM" id="Phobius"/>
    </source>
</evidence>
<dbReference type="InterPro" id="IPR012902">
    <property type="entry name" value="N_methyl_site"/>
</dbReference>
<dbReference type="Gene3D" id="3.30.700.10">
    <property type="entry name" value="Glycoprotein, Type 4 Pilin"/>
    <property type="match status" value="1"/>
</dbReference>
<protein>
    <recommendedName>
        <fullName evidence="3">Prepilin-type N-terminal cleavage/methylation domain-containing protein</fullName>
    </recommendedName>
</protein>
<dbReference type="AlphaFoldDB" id="A0A653E3K9"/>
<organism evidence="2">
    <name type="scientific">Pseudomonas marincola</name>
    <dbReference type="NCBI Taxonomy" id="437900"/>
    <lineage>
        <taxon>Bacteria</taxon>
        <taxon>Pseudomonadati</taxon>
        <taxon>Pseudomonadota</taxon>
        <taxon>Gammaproteobacteria</taxon>
        <taxon>Pseudomonadales</taxon>
        <taxon>Pseudomonadaceae</taxon>
        <taxon>Pseudomonas</taxon>
    </lineage>
</organism>